<organism evidence="2 3">
    <name type="scientific">Pristionchus entomophagus</name>
    <dbReference type="NCBI Taxonomy" id="358040"/>
    <lineage>
        <taxon>Eukaryota</taxon>
        <taxon>Metazoa</taxon>
        <taxon>Ecdysozoa</taxon>
        <taxon>Nematoda</taxon>
        <taxon>Chromadorea</taxon>
        <taxon>Rhabditida</taxon>
        <taxon>Rhabditina</taxon>
        <taxon>Diplogasteromorpha</taxon>
        <taxon>Diplogasteroidea</taxon>
        <taxon>Neodiplogasteridae</taxon>
        <taxon>Pristionchus</taxon>
    </lineage>
</organism>
<evidence type="ECO:0000313" key="3">
    <source>
        <dbReference type="Proteomes" id="UP001432027"/>
    </source>
</evidence>
<reference evidence="2" key="1">
    <citation type="submission" date="2023-10" db="EMBL/GenBank/DDBJ databases">
        <title>Genome assembly of Pristionchus species.</title>
        <authorList>
            <person name="Yoshida K."/>
            <person name="Sommer R.J."/>
        </authorList>
    </citation>
    <scope>NUCLEOTIDE SEQUENCE</scope>
    <source>
        <strain evidence="2">RS0144</strain>
    </source>
</reference>
<feature type="compositionally biased region" description="Basic and acidic residues" evidence="1">
    <location>
        <begin position="643"/>
        <end position="653"/>
    </location>
</feature>
<evidence type="ECO:0000256" key="1">
    <source>
        <dbReference type="SAM" id="MobiDB-lite"/>
    </source>
</evidence>
<dbReference type="Proteomes" id="UP001432027">
    <property type="component" value="Unassembled WGS sequence"/>
</dbReference>
<proteinExistence type="predicted"/>
<protein>
    <submittedName>
        <fullName evidence="2">Uncharacterized protein</fullName>
    </submittedName>
</protein>
<feature type="non-terminal residue" evidence="2">
    <location>
        <position position="1"/>
    </location>
</feature>
<dbReference type="EMBL" id="BTSX01000002">
    <property type="protein sequence ID" value="GMS82242.1"/>
    <property type="molecule type" value="Genomic_DNA"/>
</dbReference>
<accession>A0AAV5SFW1</accession>
<evidence type="ECO:0000313" key="2">
    <source>
        <dbReference type="EMBL" id="GMS82242.1"/>
    </source>
</evidence>
<feature type="compositionally biased region" description="Basic residues" evidence="1">
    <location>
        <begin position="66"/>
        <end position="76"/>
    </location>
</feature>
<feature type="region of interest" description="Disordered" evidence="1">
    <location>
        <begin position="66"/>
        <end position="103"/>
    </location>
</feature>
<name>A0AAV5SFW1_9BILA</name>
<gene>
    <name evidence="2" type="ORF">PENTCL1PPCAC_4417</name>
</gene>
<keyword evidence="3" id="KW-1185">Reference proteome</keyword>
<sequence>AQFDAMNNVLLAAEVRVDDSNQSIGEDVTVGDIAGEVIIDGIRGDYDKQPRQYAASTLRTSDYLRGRPRQYVRRGRTPYVKEETREEEDEDPPQLSDPDGGYASHSMKKHFRLYADATLRKATNFFQDGASTSQSVPVEEEVVQEKNVIQITEEPEEPEEELENLYTKSPNVIEQEGGMEPKEMFYETVDEQRTDEFDLYFPKYTDQAIDFPEACDMLIGNTHFPEDKVCKTTPQQFKGVGTFIVDWSSLNQQSDIANDGLGSWGKPSGRTRFYQLDEATRKYVCVSDARGQIQKGTPFDVKCQLRKYEHPTTTMIDNGANRFIKKIVSCVWKDTQTQSHLAIITYDWIGTPFDFIVHVSEPRRTRNVIPKPPEGARNWEAASIQATGFDSFPSTCMAMMGDCPLYSMGAIQFHDVCNLIMGATLTDNNKICDRIPQRFQECGTFVIDVTALNSENELRRDDNGQWGKPAGNSRYFKIDGKTATRLDRCGRLEPNVRAEQSYDLQVLCKRYEHPMTDNRFVRKIYTGRTPIDKQYHQTAELAVITYFWKGEPTPFDPVLPQRKVRLHESSDFEIMKRTAENMRELPEYDDETEEDEMVDLTSEVVSMYMEQEAAHIEDSMMPGSSMEPPARKRKKSDGSSMVGERHPVQRESRQPTLDEIQCAKMALENQQRFAMLMDRMESVAEKMERMADMQLNMWTRQYHHEPRERPVEEYVEEEVVYEMDG</sequence>
<dbReference type="AlphaFoldDB" id="A0AAV5SFW1"/>
<comment type="caution">
    <text evidence="2">The sequence shown here is derived from an EMBL/GenBank/DDBJ whole genome shotgun (WGS) entry which is preliminary data.</text>
</comment>
<feature type="region of interest" description="Disordered" evidence="1">
    <location>
        <begin position="618"/>
        <end position="656"/>
    </location>
</feature>